<dbReference type="EC" id="2.3.2.27" evidence="2"/>
<evidence type="ECO:0000256" key="2">
    <source>
        <dbReference type="ARBA" id="ARBA00012483"/>
    </source>
</evidence>
<dbReference type="PROSITE" id="PS50089">
    <property type="entry name" value="ZF_RING_2"/>
    <property type="match status" value="1"/>
</dbReference>
<evidence type="ECO:0000256" key="3">
    <source>
        <dbReference type="ARBA" id="ARBA00022723"/>
    </source>
</evidence>
<dbReference type="InterPro" id="IPR001841">
    <property type="entry name" value="Znf_RING"/>
</dbReference>
<evidence type="ECO:0000256" key="1">
    <source>
        <dbReference type="ARBA" id="ARBA00000900"/>
    </source>
</evidence>
<keyword evidence="4 6" id="KW-0863">Zinc-finger</keyword>
<dbReference type="Proteomes" id="UP001314170">
    <property type="component" value="Unassembled WGS sequence"/>
</dbReference>
<dbReference type="GO" id="GO:0008270">
    <property type="term" value="F:zinc ion binding"/>
    <property type="evidence" value="ECO:0007669"/>
    <property type="project" value="UniProtKB-KW"/>
</dbReference>
<organism evidence="8 9">
    <name type="scientific">Dovyalis caffra</name>
    <dbReference type="NCBI Taxonomy" id="77055"/>
    <lineage>
        <taxon>Eukaryota</taxon>
        <taxon>Viridiplantae</taxon>
        <taxon>Streptophyta</taxon>
        <taxon>Embryophyta</taxon>
        <taxon>Tracheophyta</taxon>
        <taxon>Spermatophyta</taxon>
        <taxon>Magnoliopsida</taxon>
        <taxon>eudicotyledons</taxon>
        <taxon>Gunneridae</taxon>
        <taxon>Pentapetalae</taxon>
        <taxon>rosids</taxon>
        <taxon>fabids</taxon>
        <taxon>Malpighiales</taxon>
        <taxon>Salicaceae</taxon>
        <taxon>Flacourtieae</taxon>
        <taxon>Dovyalis</taxon>
    </lineage>
</organism>
<gene>
    <name evidence="8" type="ORF">DCAF_LOCUS12926</name>
</gene>
<dbReference type="EMBL" id="CAWUPB010001108">
    <property type="protein sequence ID" value="CAK7337886.1"/>
    <property type="molecule type" value="Genomic_DNA"/>
</dbReference>
<name>A0AAV1RNB1_9ROSI</name>
<dbReference type="InterPro" id="IPR013083">
    <property type="entry name" value="Znf_RING/FYVE/PHD"/>
</dbReference>
<evidence type="ECO:0000313" key="8">
    <source>
        <dbReference type="EMBL" id="CAK7337886.1"/>
    </source>
</evidence>
<evidence type="ECO:0000256" key="4">
    <source>
        <dbReference type="ARBA" id="ARBA00022771"/>
    </source>
</evidence>
<dbReference type="GO" id="GO:0061630">
    <property type="term" value="F:ubiquitin protein ligase activity"/>
    <property type="evidence" value="ECO:0007669"/>
    <property type="project" value="UniProtKB-EC"/>
</dbReference>
<dbReference type="AlphaFoldDB" id="A0AAV1RNB1"/>
<reference evidence="8 9" key="1">
    <citation type="submission" date="2024-01" db="EMBL/GenBank/DDBJ databases">
        <authorList>
            <person name="Waweru B."/>
        </authorList>
    </citation>
    <scope>NUCLEOTIDE SEQUENCE [LARGE SCALE GENOMIC DNA]</scope>
</reference>
<dbReference type="PANTHER" id="PTHR15710:SF161">
    <property type="entry name" value="E3 UBIQUITIN-PROTEIN LIGASE RING1-LIKE"/>
    <property type="match status" value="1"/>
</dbReference>
<dbReference type="GO" id="GO:0016567">
    <property type="term" value="P:protein ubiquitination"/>
    <property type="evidence" value="ECO:0007669"/>
    <property type="project" value="TreeGrafter"/>
</dbReference>
<dbReference type="Gene3D" id="3.30.40.10">
    <property type="entry name" value="Zinc/RING finger domain, C3HC4 (zinc finger)"/>
    <property type="match status" value="1"/>
</dbReference>
<dbReference type="SUPFAM" id="SSF57850">
    <property type="entry name" value="RING/U-box"/>
    <property type="match status" value="1"/>
</dbReference>
<dbReference type="SMART" id="SM00184">
    <property type="entry name" value="RING"/>
    <property type="match status" value="1"/>
</dbReference>
<feature type="domain" description="RING-type" evidence="7">
    <location>
        <begin position="175"/>
        <end position="216"/>
    </location>
</feature>
<accession>A0AAV1RNB1</accession>
<comment type="catalytic activity">
    <reaction evidence="1">
        <text>S-ubiquitinyl-[E2 ubiquitin-conjugating enzyme]-L-cysteine + [acceptor protein]-L-lysine = [E2 ubiquitin-conjugating enzyme]-L-cysteine + N(6)-ubiquitinyl-[acceptor protein]-L-lysine.</text>
        <dbReference type="EC" id="2.3.2.27"/>
    </reaction>
</comment>
<evidence type="ECO:0000259" key="7">
    <source>
        <dbReference type="PROSITE" id="PS50089"/>
    </source>
</evidence>
<evidence type="ECO:0000256" key="5">
    <source>
        <dbReference type="ARBA" id="ARBA00022833"/>
    </source>
</evidence>
<keyword evidence="3" id="KW-0479">Metal-binding</keyword>
<dbReference type="Pfam" id="PF13639">
    <property type="entry name" value="zf-RING_2"/>
    <property type="match status" value="1"/>
</dbReference>
<protein>
    <recommendedName>
        <fullName evidence="2">RING-type E3 ubiquitin transferase</fullName>
        <ecNumber evidence="2">2.3.2.27</ecNumber>
    </recommendedName>
</protein>
<sequence length="220" mass="25274">MEDFGDLRFHLTPLDIVKPGDDCMACDKFCIEVEASFMPPILDEDDLSDYESQLFDVECEWKEEDFLVDRDRLLNDDQEVSRSIIRDILGDMNIPVRAFMIDRILACARQMAVDNIYLSHKVLYMRVRIDVPPGFESSEDDIIEGEINLVPASKSSVEALEIVKVEEEGYVKQPCAVCFEELLMGGEATRLPCSHVYHCGCIRKWLEKSKFCPLCRFEIS</sequence>
<dbReference type="PANTHER" id="PTHR15710">
    <property type="entry name" value="E3 UBIQUITIN-PROTEIN LIGASE PRAJA"/>
    <property type="match status" value="1"/>
</dbReference>
<proteinExistence type="predicted"/>
<evidence type="ECO:0000313" key="9">
    <source>
        <dbReference type="Proteomes" id="UP001314170"/>
    </source>
</evidence>
<evidence type="ECO:0000256" key="6">
    <source>
        <dbReference type="PROSITE-ProRule" id="PRU00175"/>
    </source>
</evidence>
<dbReference type="GO" id="GO:0005737">
    <property type="term" value="C:cytoplasm"/>
    <property type="evidence" value="ECO:0007669"/>
    <property type="project" value="TreeGrafter"/>
</dbReference>
<keyword evidence="9" id="KW-1185">Reference proteome</keyword>
<comment type="caution">
    <text evidence="8">The sequence shown here is derived from an EMBL/GenBank/DDBJ whole genome shotgun (WGS) entry which is preliminary data.</text>
</comment>
<keyword evidence="5" id="KW-0862">Zinc</keyword>